<evidence type="ECO:0000256" key="1">
    <source>
        <dbReference type="SAM" id="MobiDB-lite"/>
    </source>
</evidence>
<gene>
    <name evidence="2" type="primary">ORF830</name>
</gene>
<feature type="non-terminal residue" evidence="2">
    <location>
        <position position="1"/>
    </location>
</feature>
<organism evidence="2">
    <name type="scientific">Arion vulgaris</name>
    <dbReference type="NCBI Taxonomy" id="1028688"/>
    <lineage>
        <taxon>Eukaryota</taxon>
        <taxon>Metazoa</taxon>
        <taxon>Spiralia</taxon>
        <taxon>Lophotrochozoa</taxon>
        <taxon>Mollusca</taxon>
        <taxon>Gastropoda</taxon>
        <taxon>Heterobranchia</taxon>
        <taxon>Euthyneura</taxon>
        <taxon>Panpulmonata</taxon>
        <taxon>Eupulmonata</taxon>
        <taxon>Stylommatophora</taxon>
        <taxon>Helicina</taxon>
        <taxon>Arionoidea</taxon>
        <taxon>Arionidae</taxon>
        <taxon>Arion</taxon>
    </lineage>
</organism>
<protein>
    <submittedName>
        <fullName evidence="2">Uncharacterized protein</fullName>
    </submittedName>
</protein>
<dbReference type="AlphaFoldDB" id="A0A0B6XV96"/>
<reference evidence="2" key="1">
    <citation type="submission" date="2014-12" db="EMBL/GenBank/DDBJ databases">
        <title>Insight into the proteome of Arion vulgaris.</title>
        <authorList>
            <person name="Aradska J."/>
            <person name="Bulat T."/>
            <person name="Smidak R."/>
            <person name="Sarate P."/>
            <person name="Gangsoo J."/>
            <person name="Sialana F."/>
            <person name="Bilban M."/>
            <person name="Lubec G."/>
        </authorList>
    </citation>
    <scope>NUCLEOTIDE SEQUENCE</scope>
    <source>
        <tissue evidence="2">Skin</tissue>
    </source>
</reference>
<accession>A0A0B6XV96</accession>
<name>A0A0B6XV96_9EUPU</name>
<dbReference type="EMBL" id="HACG01000365">
    <property type="protein sequence ID" value="CEK47230.1"/>
    <property type="molecule type" value="Transcribed_RNA"/>
</dbReference>
<sequence length="73" mass="7921">SKSEVALSHSAEGDNNTPSRSSLQSKLAVHPQGFIKPPLDTGTFTRPKRMLTPMHGEGDQHQEMAYISGTTDI</sequence>
<feature type="compositionally biased region" description="Polar residues" evidence="1">
    <location>
        <begin position="13"/>
        <end position="25"/>
    </location>
</feature>
<proteinExistence type="predicted"/>
<feature type="region of interest" description="Disordered" evidence="1">
    <location>
        <begin position="1"/>
        <end position="73"/>
    </location>
</feature>
<feature type="non-terminal residue" evidence="2">
    <location>
        <position position="73"/>
    </location>
</feature>
<evidence type="ECO:0000313" key="2">
    <source>
        <dbReference type="EMBL" id="CEK47230.1"/>
    </source>
</evidence>